<evidence type="ECO:0000313" key="2">
    <source>
        <dbReference type="Proteomes" id="UP000288951"/>
    </source>
</evidence>
<keyword evidence="2" id="KW-1185">Reference proteome</keyword>
<comment type="caution">
    <text evidence="1">The sequence shown here is derived from an EMBL/GenBank/DDBJ whole genome shotgun (WGS) entry which is preliminary data.</text>
</comment>
<name>A0A437U9I6_9FLAO</name>
<reference evidence="1" key="1">
    <citation type="submission" date="2018-12" db="EMBL/GenBank/DDBJ databases">
        <title>Draft genome sequence of Flaovobacterium columnare ARS1 isolated from channel catfish in Alabama.</title>
        <authorList>
            <person name="Cai W."/>
            <person name="Arias C."/>
        </authorList>
    </citation>
    <scope>NUCLEOTIDE SEQUENCE [LARGE SCALE GENOMIC DNA]</scope>
    <source>
        <strain evidence="1">ARS1</strain>
    </source>
</reference>
<organism evidence="1 2">
    <name type="scientific">Flavobacterium columnare</name>
    <dbReference type="NCBI Taxonomy" id="996"/>
    <lineage>
        <taxon>Bacteria</taxon>
        <taxon>Pseudomonadati</taxon>
        <taxon>Bacteroidota</taxon>
        <taxon>Flavobacteriia</taxon>
        <taxon>Flavobacteriales</taxon>
        <taxon>Flavobacteriaceae</taxon>
        <taxon>Flavobacterium</taxon>
    </lineage>
</organism>
<dbReference type="AlphaFoldDB" id="A0A437U9I6"/>
<dbReference type="EMBL" id="RQSM01000003">
    <property type="protein sequence ID" value="RVU90272.1"/>
    <property type="molecule type" value="Genomic_DNA"/>
</dbReference>
<accession>A0A437U9I6</accession>
<protein>
    <submittedName>
        <fullName evidence="1">Uncharacterized protein</fullName>
    </submittedName>
</protein>
<evidence type="ECO:0000313" key="1">
    <source>
        <dbReference type="EMBL" id="RVU90272.1"/>
    </source>
</evidence>
<dbReference type="Proteomes" id="UP000288951">
    <property type="component" value="Unassembled WGS sequence"/>
</dbReference>
<dbReference type="RefSeq" id="WP_127823112.1">
    <property type="nucleotide sequence ID" value="NZ_RQSM01000003.1"/>
</dbReference>
<sequence length="161" mass="18589">MIKFFLHTILSVFCCSMGFSQKNDSVPIEDYVITFDKSKLSKEFDHLKNNGDLTFLKSDFNGDGKVDFCAFFTGIENVVMITSDSKNKGEIVFNQNLDDTWFKDDKFATIMLLLKKGKKVKNLITGKNIKLNYNSVHIIKLDKTEYIITVIDNSFRFIRIK</sequence>
<proteinExistence type="predicted"/>
<gene>
    <name evidence="1" type="ORF">EH230_04800</name>
</gene>